<dbReference type="RefSeq" id="WP_060846997.1">
    <property type="nucleotide sequence ID" value="NZ_JAQYXP010000001.1"/>
</dbReference>
<keyword evidence="2" id="KW-1185">Reference proteome</keyword>
<proteinExistence type="predicted"/>
<evidence type="ECO:0000313" key="1">
    <source>
        <dbReference type="EMBL" id="MEN3233900.1"/>
    </source>
</evidence>
<reference evidence="1 2" key="1">
    <citation type="journal article" date="2023" name="PLoS ONE">
        <title>Complete genome assembly of Hawai'i environmental nontuberculous mycobacteria reveals unexpected co-isolation with methylobacteria.</title>
        <authorList>
            <person name="Hendrix J."/>
            <person name="Epperson L.E."/>
            <person name="Tong E.I."/>
            <person name="Chan Y.L."/>
            <person name="Hasan N.A."/>
            <person name="Dawrs S.N."/>
            <person name="Norton G.J."/>
            <person name="Virdi R."/>
            <person name="Crooks J.L."/>
            <person name="Chan E.D."/>
            <person name="Honda J.R."/>
            <person name="Strong M."/>
        </authorList>
    </citation>
    <scope>NUCLEOTIDE SEQUENCE [LARGE SCALE GENOMIC DNA]</scope>
    <source>
        <strain evidence="1 2">NJH_HI04-1</strain>
    </source>
</reference>
<dbReference type="EMBL" id="JAQYXP010000001">
    <property type="protein sequence ID" value="MEN3233900.1"/>
    <property type="molecule type" value="Genomic_DNA"/>
</dbReference>
<dbReference type="Pfam" id="PF13665">
    <property type="entry name" value="Tox-PAAR-like"/>
    <property type="match status" value="1"/>
</dbReference>
<evidence type="ECO:0000313" key="2">
    <source>
        <dbReference type="Proteomes" id="UP001407347"/>
    </source>
</evidence>
<sequence>MSGLTSNETVKINDLTLCHKHSAIGFVRATLPDVCRSPVAPVPYANVAYARDLENGTVTVRSHGGAMNGVKGSRFYPSYDDEPGTGGGVTSGVNRHEATWLSWSPNVFMEGRPVTRLTDKMLMNRGNTVSVGGYQTRKPVGKEVYICEIACPRYVKK</sequence>
<dbReference type="Proteomes" id="UP001407347">
    <property type="component" value="Unassembled WGS sequence"/>
</dbReference>
<accession>A0ABU9ZSI4</accession>
<organism evidence="1 2">
    <name type="scientific">Methylobacterium ajmalii</name>
    <dbReference type="NCBI Taxonomy" id="2738439"/>
    <lineage>
        <taxon>Bacteria</taxon>
        <taxon>Pseudomonadati</taxon>
        <taxon>Pseudomonadota</taxon>
        <taxon>Alphaproteobacteria</taxon>
        <taxon>Hyphomicrobiales</taxon>
        <taxon>Methylobacteriaceae</taxon>
        <taxon>Methylobacterium</taxon>
    </lineage>
</organism>
<gene>
    <name evidence="1" type="ORF">PUR29_09820</name>
</gene>
<name>A0ABU9ZSI4_9HYPH</name>
<comment type="caution">
    <text evidence="1">The sequence shown here is derived from an EMBL/GenBank/DDBJ whole genome shotgun (WGS) entry which is preliminary data.</text>
</comment>
<protein>
    <submittedName>
        <fullName evidence="1">DUF4150 domain-containing protein</fullName>
    </submittedName>
</protein>